<dbReference type="PROSITE" id="PS50111">
    <property type="entry name" value="CHEMOTAXIS_TRANSDUC_2"/>
    <property type="match status" value="1"/>
</dbReference>
<name>A0A7V5XH79_9BACT</name>
<keyword evidence="3" id="KW-0175">Coiled coil</keyword>
<feature type="transmembrane region" description="Helical" evidence="4">
    <location>
        <begin position="36"/>
        <end position="55"/>
    </location>
</feature>
<evidence type="ECO:0000256" key="3">
    <source>
        <dbReference type="SAM" id="Coils"/>
    </source>
</evidence>
<protein>
    <recommendedName>
        <fullName evidence="5">Methyl-accepting transducer domain-containing protein</fullName>
    </recommendedName>
</protein>
<evidence type="ECO:0000256" key="1">
    <source>
        <dbReference type="ARBA" id="ARBA00023224"/>
    </source>
</evidence>
<comment type="caution">
    <text evidence="6">The sequence shown here is derived from an EMBL/GenBank/DDBJ whole genome shotgun (WGS) entry which is preliminary data.</text>
</comment>
<evidence type="ECO:0000256" key="4">
    <source>
        <dbReference type="SAM" id="Phobius"/>
    </source>
</evidence>
<dbReference type="PANTHER" id="PTHR32089">
    <property type="entry name" value="METHYL-ACCEPTING CHEMOTAXIS PROTEIN MCPB"/>
    <property type="match status" value="1"/>
</dbReference>
<reference evidence="6" key="1">
    <citation type="journal article" date="2020" name="mSystems">
        <title>Genome- and Community-Level Interaction Insights into Carbon Utilization and Element Cycling Functions of Hydrothermarchaeota in Hydrothermal Sediment.</title>
        <authorList>
            <person name="Zhou Z."/>
            <person name="Liu Y."/>
            <person name="Xu W."/>
            <person name="Pan J."/>
            <person name="Luo Z.H."/>
            <person name="Li M."/>
        </authorList>
    </citation>
    <scope>NUCLEOTIDE SEQUENCE [LARGE SCALE GENOMIC DNA]</scope>
    <source>
        <strain evidence="6">SpSt-106</strain>
    </source>
</reference>
<dbReference type="SUPFAM" id="SSF58104">
    <property type="entry name" value="Methyl-accepting chemotaxis protein (MCP) signaling domain"/>
    <property type="match status" value="1"/>
</dbReference>
<proteinExistence type="predicted"/>
<dbReference type="EMBL" id="DRWR01000108">
    <property type="protein sequence ID" value="HHQ16429.1"/>
    <property type="molecule type" value="Genomic_DNA"/>
</dbReference>
<feature type="transmembrane region" description="Helical" evidence="4">
    <location>
        <begin position="7"/>
        <end position="30"/>
    </location>
</feature>
<keyword evidence="4" id="KW-0472">Membrane</keyword>
<organism evidence="6">
    <name type="scientific">Thermodesulfobacterium geofontis</name>
    <dbReference type="NCBI Taxonomy" id="1295609"/>
    <lineage>
        <taxon>Bacteria</taxon>
        <taxon>Pseudomonadati</taxon>
        <taxon>Thermodesulfobacteriota</taxon>
        <taxon>Thermodesulfobacteria</taxon>
        <taxon>Thermodesulfobacteriales</taxon>
        <taxon>Thermodesulfobacteriaceae</taxon>
        <taxon>Thermodesulfobacterium</taxon>
    </lineage>
</organism>
<evidence type="ECO:0000313" key="6">
    <source>
        <dbReference type="EMBL" id="HHQ16429.1"/>
    </source>
</evidence>
<feature type="coiled-coil region" evidence="3">
    <location>
        <begin position="108"/>
        <end position="170"/>
    </location>
</feature>
<dbReference type="GO" id="GO:0007165">
    <property type="term" value="P:signal transduction"/>
    <property type="evidence" value="ECO:0007669"/>
    <property type="project" value="UniProtKB-KW"/>
</dbReference>
<keyword evidence="4" id="KW-0812">Transmembrane</keyword>
<accession>A0A7V5XH79</accession>
<dbReference type="InterPro" id="IPR004089">
    <property type="entry name" value="MCPsignal_dom"/>
</dbReference>
<dbReference type="GO" id="GO:0016020">
    <property type="term" value="C:membrane"/>
    <property type="evidence" value="ECO:0007669"/>
    <property type="project" value="InterPro"/>
</dbReference>
<dbReference type="SMART" id="SM00283">
    <property type="entry name" value="MA"/>
    <property type="match status" value="1"/>
</dbReference>
<dbReference type="AlphaFoldDB" id="A0A7V5XH79"/>
<evidence type="ECO:0000259" key="5">
    <source>
        <dbReference type="PROSITE" id="PS50111"/>
    </source>
</evidence>
<gene>
    <name evidence="6" type="ORF">ENM15_06420</name>
</gene>
<sequence>MRYKHVIYITLFALILSLLGSFFYGFVPFFEIKTKVFLTFFLLSLIMMFLTRYFVKKKKVCATNVLNLDEPSCADFEKRIHEYEFLDKQISKLNDIYTLFSEHLLSTIKFTEENITEFIKELQHLYENTKKQTELIEDSVGSSENLIFVINKQTEHNEEMLDVMEDLIQQYQERLKMDIEHIKNFMEETKKLTSFMGSIKDIAEKTNLLALNAAIEAARAGEHGRSFAVVAGEIRKLANQTEEISKRMIDQIKVLSKRIEEELDYFENYAKENPFLEVLKNTKSSIKDMEASFSSVGSNVKEIVNQTYKQNTVVFQMVTDLFGKIQFQDVVRQKLERVIKDLKEVFEYNKALLKWLASPTEQEKPVEIQKLLDEFYQKYVMQSQREIHEKVVNNTLNEKTKAPKIELF</sequence>
<dbReference type="PANTHER" id="PTHR32089:SF112">
    <property type="entry name" value="LYSOZYME-LIKE PROTEIN-RELATED"/>
    <property type="match status" value="1"/>
</dbReference>
<dbReference type="Pfam" id="PF00015">
    <property type="entry name" value="MCPsignal"/>
    <property type="match status" value="1"/>
</dbReference>
<dbReference type="Gene3D" id="1.10.287.950">
    <property type="entry name" value="Methyl-accepting chemotaxis protein"/>
    <property type="match status" value="1"/>
</dbReference>
<keyword evidence="4" id="KW-1133">Transmembrane helix</keyword>
<feature type="domain" description="Methyl-accepting transducer" evidence="5">
    <location>
        <begin position="107"/>
        <end position="326"/>
    </location>
</feature>
<evidence type="ECO:0000256" key="2">
    <source>
        <dbReference type="PROSITE-ProRule" id="PRU00284"/>
    </source>
</evidence>
<keyword evidence="1 2" id="KW-0807">Transducer</keyword>